<evidence type="ECO:0000313" key="1">
    <source>
        <dbReference type="EMBL" id="JAH84900.1"/>
    </source>
</evidence>
<proteinExistence type="predicted"/>
<sequence>MTCPPTERTTFTGEPCSTLRHLCQFLIVPVPVLSFHSLATTKW</sequence>
<organism evidence="1">
    <name type="scientific">Anguilla anguilla</name>
    <name type="common">European freshwater eel</name>
    <name type="synonym">Muraena anguilla</name>
    <dbReference type="NCBI Taxonomy" id="7936"/>
    <lineage>
        <taxon>Eukaryota</taxon>
        <taxon>Metazoa</taxon>
        <taxon>Chordata</taxon>
        <taxon>Craniata</taxon>
        <taxon>Vertebrata</taxon>
        <taxon>Euteleostomi</taxon>
        <taxon>Actinopterygii</taxon>
        <taxon>Neopterygii</taxon>
        <taxon>Teleostei</taxon>
        <taxon>Anguilliformes</taxon>
        <taxon>Anguillidae</taxon>
        <taxon>Anguilla</taxon>
    </lineage>
</organism>
<dbReference type="EMBL" id="GBXM01023677">
    <property type="protein sequence ID" value="JAH84900.1"/>
    <property type="molecule type" value="Transcribed_RNA"/>
</dbReference>
<reference evidence="1" key="1">
    <citation type="submission" date="2014-11" db="EMBL/GenBank/DDBJ databases">
        <authorList>
            <person name="Amaro Gonzalez C."/>
        </authorList>
    </citation>
    <scope>NUCLEOTIDE SEQUENCE</scope>
</reference>
<dbReference type="AlphaFoldDB" id="A0A0E9W5P9"/>
<reference evidence="1" key="2">
    <citation type="journal article" date="2015" name="Fish Shellfish Immunol.">
        <title>Early steps in the European eel (Anguilla anguilla)-Vibrio vulnificus interaction in the gills: Role of the RtxA13 toxin.</title>
        <authorList>
            <person name="Callol A."/>
            <person name="Pajuelo D."/>
            <person name="Ebbesson L."/>
            <person name="Teles M."/>
            <person name="MacKenzie S."/>
            <person name="Amaro C."/>
        </authorList>
    </citation>
    <scope>NUCLEOTIDE SEQUENCE</scope>
</reference>
<accession>A0A0E9W5P9</accession>
<name>A0A0E9W5P9_ANGAN</name>
<protein>
    <submittedName>
        <fullName evidence="1">Uncharacterized protein</fullName>
    </submittedName>
</protein>